<feature type="region of interest" description="Disordered" evidence="2">
    <location>
        <begin position="436"/>
        <end position="463"/>
    </location>
</feature>
<feature type="compositionally biased region" description="Basic and acidic residues" evidence="2">
    <location>
        <begin position="1138"/>
        <end position="1165"/>
    </location>
</feature>
<feature type="region of interest" description="Disordered" evidence="2">
    <location>
        <begin position="730"/>
        <end position="810"/>
    </location>
</feature>
<evidence type="ECO:0000256" key="1">
    <source>
        <dbReference type="SAM" id="Coils"/>
    </source>
</evidence>
<feature type="compositionally biased region" description="Low complexity" evidence="2">
    <location>
        <begin position="192"/>
        <end position="223"/>
    </location>
</feature>
<dbReference type="AlphaFoldDB" id="A0A0F7V9D5"/>
<protein>
    <submittedName>
        <fullName evidence="3">Uncharacterized protein</fullName>
    </submittedName>
</protein>
<keyword evidence="1" id="KW-0175">Coiled coil</keyword>
<feature type="compositionally biased region" description="Polar residues" evidence="2">
    <location>
        <begin position="847"/>
        <end position="860"/>
    </location>
</feature>
<feature type="region of interest" description="Disordered" evidence="2">
    <location>
        <begin position="1"/>
        <end position="253"/>
    </location>
</feature>
<feature type="compositionally biased region" description="Basic and acidic residues" evidence="2">
    <location>
        <begin position="7"/>
        <end position="114"/>
    </location>
</feature>
<feature type="region of interest" description="Disordered" evidence="2">
    <location>
        <begin position="584"/>
        <end position="652"/>
    </location>
</feature>
<feature type="compositionally biased region" description="Low complexity" evidence="2">
    <location>
        <begin position="147"/>
        <end position="172"/>
    </location>
</feature>
<feature type="compositionally biased region" description="Polar residues" evidence="2">
    <location>
        <begin position="173"/>
        <end position="183"/>
    </location>
</feature>
<feature type="coiled-coil region" evidence="1">
    <location>
        <begin position="517"/>
        <end position="544"/>
    </location>
</feature>
<organism evidence="3">
    <name type="scientific">Toxoplasma gondii (strain ATCC 50861 / VEG)</name>
    <dbReference type="NCBI Taxonomy" id="432359"/>
    <lineage>
        <taxon>Eukaryota</taxon>
        <taxon>Sar</taxon>
        <taxon>Alveolata</taxon>
        <taxon>Apicomplexa</taxon>
        <taxon>Conoidasida</taxon>
        <taxon>Coccidia</taxon>
        <taxon>Eucoccidiorida</taxon>
        <taxon>Eimeriorina</taxon>
        <taxon>Sarcocystidae</taxon>
        <taxon>Toxoplasma</taxon>
    </lineage>
</organism>
<feature type="region of interest" description="Disordered" evidence="2">
    <location>
        <begin position="1072"/>
        <end position="1199"/>
    </location>
</feature>
<reference evidence="3" key="1">
    <citation type="journal article" date="2015" name="PLoS ONE">
        <title>Comprehensive Evaluation of Toxoplasma gondii VEG and Neospora caninum LIV Genomes with Tachyzoite Stage Transcriptome and Proteome Defines Novel Transcript Features.</title>
        <authorList>
            <person name="Ramaprasad A."/>
            <person name="Mourier T."/>
            <person name="Naeem R."/>
            <person name="Malas T.B."/>
            <person name="Moussa E."/>
            <person name="Panigrahi A."/>
            <person name="Vermont S.J."/>
            <person name="Otto T.D."/>
            <person name="Wastling J."/>
            <person name="Pain A."/>
        </authorList>
    </citation>
    <scope>NUCLEOTIDE SEQUENCE</scope>
    <source>
        <strain evidence="3">VEG</strain>
    </source>
</reference>
<proteinExistence type="predicted"/>
<gene>
    <name evidence="3" type="ORF">BN1205_101750</name>
</gene>
<feature type="compositionally biased region" description="Polar residues" evidence="2">
    <location>
        <begin position="752"/>
        <end position="762"/>
    </location>
</feature>
<sequence length="1199" mass="127985">MENSKGTLKETSKGTLKENSKGTLKENSKKTLKENSKGTLKETSKGTLKENSKKTLKENSKGTLKENPKGTLKENSKGTLKENSKGTFKETSKGNSESESRGPSEGKASGDMKDTPPLSAETTDLWRPAHSASAGDNALSSLKSQDADSSPPASLSLSGSSSSSDPSLPSRSQKPLSPVSQSPRDPVPVSHLTSAAAPSASPSSLLTASQKSPSGISSSPSQGENVERSSHLPPAVAEPCSPPFSPLDDDLNSLGVQGASVARRLASFDVEQTFALAAELFPATFPSAKESDSSAAARAYARPEPPALPDGGLELDTASLFDSLEDETRVEALRQRLREAEFWFRKLRGDLFLWIEKALDLQARVGDAAKLQATQAFAIQELRREKRAAERQMQKERDSLRREREASLQEVAALRHELNQLKSRAAGADAAVRAAARVAAETDDQRGKSGEGQETEQEERAADKAALVSLTASVAALKTERDGLVGELYYERRRHKEVAEAFEQTRYICESEHLPNLEKLRASLEASEAERHEIQAQLIQYKIKYAESAFEELESRQQAMQQGLQHMQTVQQMKSLQLEVANLTSPRGLPDSRGGESALLSRHNSQRRRDESPSLLSRVCAALSPRDSREPRGPHDGATGAVVTPASPLVQGLGDGPEVDARTGGFGSVRGFADAEGGVNCLGVQAPRLAGSVIRSPRGPSGPTSGPGLATPGLAGAFAAVAPLASPRGANAEEAGLSPLSRRSVPSGDGGSATTLPSTEGRVQNPELEDQVRPLTSRMSGVPRVPPLRLGDFQGRLRDAGTSSPGPVAGHLVQDDAAQAPCGDEGRGQLGRYGSCGETRSRVQHSFSWASEASRDSGQPQERGWKETVTGTTRKWFGKLNRLTSRRTGEEEKKAHEARKTQGGDDLQSDRNLRTVSEAAAGRTGAGNKRNVSRREADTAETGRQRVGRSESISEGFSSSSRSSFGFSGSDDSSSYSRSRRSSSVERSVTQESFDSARPQPGTLRLQRGEAESPQSFEEKSGETATVSPRERGGEAAASSPLARARAVSLKGLARWGSSGGSLAALWSSALGSGKAETCEEGNRSPTRFRKPGNGETPEASDSQVAGQQGRLDVLEVSDEHTSASRPLEEGQGDAGAEWERGRSSGREEGPRGGKEADGREEREASLCALEGEEGERGHDRKMRVARRTTDPIEWLAEQ</sequence>
<feature type="compositionally biased region" description="Basic and acidic residues" evidence="2">
    <location>
        <begin position="626"/>
        <end position="635"/>
    </location>
</feature>
<feature type="compositionally biased region" description="Basic and acidic residues" evidence="2">
    <location>
        <begin position="1007"/>
        <end position="1022"/>
    </location>
</feature>
<evidence type="ECO:0000313" key="3">
    <source>
        <dbReference type="EMBL" id="CEL77844.1"/>
    </source>
</evidence>
<feature type="coiled-coil region" evidence="1">
    <location>
        <begin position="379"/>
        <end position="431"/>
    </location>
</feature>
<evidence type="ECO:0000256" key="2">
    <source>
        <dbReference type="SAM" id="MobiDB-lite"/>
    </source>
</evidence>
<feature type="compositionally biased region" description="Basic and acidic residues" evidence="2">
    <location>
        <begin position="933"/>
        <end position="944"/>
    </location>
</feature>
<feature type="compositionally biased region" description="Low complexity" evidence="2">
    <location>
        <begin position="950"/>
        <end position="977"/>
    </location>
</feature>
<feature type="compositionally biased region" description="Basic and acidic residues" evidence="2">
    <location>
        <begin position="887"/>
        <end position="913"/>
    </location>
</feature>
<feature type="region of interest" description="Disordered" evidence="2">
    <location>
        <begin position="847"/>
        <end position="1043"/>
    </location>
</feature>
<dbReference type="EMBL" id="LN714501">
    <property type="protein sequence ID" value="CEL77844.1"/>
    <property type="molecule type" value="Genomic_DNA"/>
</dbReference>
<feature type="compositionally biased region" description="Basic and acidic residues" evidence="2">
    <location>
        <begin position="1118"/>
        <end position="1129"/>
    </location>
</feature>
<name>A0A0F7V9D5_TOXGV</name>
<accession>A0A0F7V9D5</accession>